<proteinExistence type="predicted"/>
<keyword evidence="4" id="KW-1185">Reference proteome</keyword>
<dbReference type="OrthoDB" id="9804872at2"/>
<dbReference type="SUPFAM" id="SSF54001">
    <property type="entry name" value="Cysteine proteinases"/>
    <property type="match status" value="1"/>
</dbReference>
<feature type="chain" id="PRO_5021813339" evidence="1">
    <location>
        <begin position="30"/>
        <end position="498"/>
    </location>
</feature>
<organism evidence="3 4">
    <name type="scientific">Luteimonas granuli</name>
    <dbReference type="NCBI Taxonomy" id="1176533"/>
    <lineage>
        <taxon>Bacteria</taxon>
        <taxon>Pseudomonadati</taxon>
        <taxon>Pseudomonadota</taxon>
        <taxon>Gammaproteobacteria</taxon>
        <taxon>Lysobacterales</taxon>
        <taxon>Lysobacteraceae</taxon>
        <taxon>Luteimonas</taxon>
    </lineage>
</organism>
<keyword evidence="1" id="KW-0732">Signal</keyword>
<dbReference type="RefSeq" id="WP_144889834.1">
    <property type="nucleotide sequence ID" value="NZ_CP042218.1"/>
</dbReference>
<dbReference type="AlphaFoldDB" id="A0A518N1P2"/>
<evidence type="ECO:0000313" key="4">
    <source>
        <dbReference type="Proteomes" id="UP000316584"/>
    </source>
</evidence>
<reference evidence="3 4" key="1">
    <citation type="submission" date="2019-07" db="EMBL/GenBank/DDBJ databases">
        <title>Full genome sequence of Luteimonas sp. Gr-4.</title>
        <authorList>
            <person name="Im W.-T."/>
        </authorList>
    </citation>
    <scope>NUCLEOTIDE SEQUENCE [LARGE SCALE GENOMIC DNA]</scope>
    <source>
        <strain evidence="3 4">Gr-4</strain>
    </source>
</reference>
<protein>
    <submittedName>
        <fullName evidence="3">Transglutaminase domain-containing protein</fullName>
    </submittedName>
</protein>
<evidence type="ECO:0000256" key="1">
    <source>
        <dbReference type="SAM" id="SignalP"/>
    </source>
</evidence>
<dbReference type="PANTHER" id="PTHR38339:SF1">
    <property type="entry name" value="TRANSGLUTAMINASE-LIKE DOMAIN-CONTAINING PROTEIN"/>
    <property type="match status" value="1"/>
</dbReference>
<dbReference type="InterPro" id="IPR038765">
    <property type="entry name" value="Papain-like_cys_pep_sf"/>
</dbReference>
<dbReference type="PANTHER" id="PTHR38339">
    <property type="entry name" value="TRANSGLUTAMINASE DOMAIN PROTEIN"/>
    <property type="match status" value="1"/>
</dbReference>
<dbReference type="Proteomes" id="UP000316584">
    <property type="component" value="Chromosome"/>
</dbReference>
<dbReference type="Pfam" id="PF01841">
    <property type="entry name" value="Transglut_core"/>
    <property type="match status" value="1"/>
</dbReference>
<feature type="domain" description="Transglutaminase-like" evidence="2">
    <location>
        <begin position="355"/>
        <end position="417"/>
    </location>
</feature>
<feature type="signal peptide" evidence="1">
    <location>
        <begin position="1"/>
        <end position="29"/>
    </location>
</feature>
<accession>A0A518N1P2</accession>
<name>A0A518N1P2_9GAMM</name>
<sequence length="498" mass="55737">MRPRRRHAFALGVAMVAAAIVVPASGMTANDDIGARLAAPPLVIHLIDAGDFSGAEAAIATALEDASLTPDQRMALEFQRERMRRILMDFRLDEAGAKARLRRDIPDMSDAEFARWDADGLIEARVIDGQRRWFNRGPSNLFRLSEEARRRRATPLKFYDSPFEVAVHPHHAEVREAARATGERAVAPRRVRVTQSLTVKPDAVPAGETVRAWLPFPRAIPGQQEDIALQATVPATHQVAPESAMQRTVYMEATAVAGEPAAFSVTYELTVHAQYADIDPARVVPAEITPELEPYVSERAPHVVFSDAMRLKSAQIVGDETNPWRIAQKLFAAVDDIPWAGAREYSTITNIGEHALEQGHADCGQQTLLLITLLRMNGIPARWQSGWIFSDGEYNNMHDWGWMYLAPYGWVPMDVTFGRLPDAGPELAGFYLGGLDAYRIAFNDDWSREFVPAKRHPRSETVDLQRGEAEWAGGNLYFDQWNYDFQWQLLPPAMDERT</sequence>
<dbReference type="SMART" id="SM00460">
    <property type="entry name" value="TGc"/>
    <property type="match status" value="1"/>
</dbReference>
<dbReference type="KEGG" id="lug:FPZ22_02120"/>
<evidence type="ECO:0000313" key="3">
    <source>
        <dbReference type="EMBL" id="QDW65841.1"/>
    </source>
</evidence>
<dbReference type="Gene3D" id="3.10.620.30">
    <property type="match status" value="1"/>
</dbReference>
<gene>
    <name evidence="3" type="ORF">FPZ22_02120</name>
</gene>
<dbReference type="InterPro" id="IPR002931">
    <property type="entry name" value="Transglutaminase-like"/>
</dbReference>
<dbReference type="EMBL" id="CP042218">
    <property type="protein sequence ID" value="QDW65841.1"/>
    <property type="molecule type" value="Genomic_DNA"/>
</dbReference>
<evidence type="ECO:0000259" key="2">
    <source>
        <dbReference type="SMART" id="SM00460"/>
    </source>
</evidence>